<sequence length="97" mass="10612">VNVGLPKAVAAEMWLEKIARPAMGDKDPSHILDEDTLGLTEEPVALFRLTHHGASLGQTIEGLVVPRMPPTRPPRAQQAHPIPPLLRRAVRSRISSM</sequence>
<dbReference type="EMBL" id="UINC01137065">
    <property type="protein sequence ID" value="SVD22178.1"/>
    <property type="molecule type" value="Genomic_DNA"/>
</dbReference>
<proteinExistence type="predicted"/>
<name>A0A382TL62_9ZZZZ</name>
<gene>
    <name evidence="1" type="ORF">METZ01_LOCUS375032</name>
</gene>
<feature type="non-terminal residue" evidence="1">
    <location>
        <position position="1"/>
    </location>
</feature>
<organism evidence="1">
    <name type="scientific">marine metagenome</name>
    <dbReference type="NCBI Taxonomy" id="408172"/>
    <lineage>
        <taxon>unclassified sequences</taxon>
        <taxon>metagenomes</taxon>
        <taxon>ecological metagenomes</taxon>
    </lineage>
</organism>
<reference evidence="1" key="1">
    <citation type="submission" date="2018-05" db="EMBL/GenBank/DDBJ databases">
        <authorList>
            <person name="Lanie J.A."/>
            <person name="Ng W.-L."/>
            <person name="Kazmierczak K.M."/>
            <person name="Andrzejewski T.M."/>
            <person name="Davidsen T.M."/>
            <person name="Wayne K.J."/>
            <person name="Tettelin H."/>
            <person name="Glass J.I."/>
            <person name="Rusch D."/>
            <person name="Podicherti R."/>
            <person name="Tsui H.-C.T."/>
            <person name="Winkler M.E."/>
        </authorList>
    </citation>
    <scope>NUCLEOTIDE SEQUENCE</scope>
</reference>
<protein>
    <submittedName>
        <fullName evidence="1">Uncharacterized protein</fullName>
    </submittedName>
</protein>
<evidence type="ECO:0000313" key="1">
    <source>
        <dbReference type="EMBL" id="SVD22178.1"/>
    </source>
</evidence>
<dbReference type="AlphaFoldDB" id="A0A382TL62"/>
<feature type="non-terminal residue" evidence="1">
    <location>
        <position position="97"/>
    </location>
</feature>
<accession>A0A382TL62</accession>